<evidence type="ECO:0000256" key="1">
    <source>
        <dbReference type="ARBA" id="ARBA00008553"/>
    </source>
</evidence>
<sequence length="188" mass="21256">MGKGQIKKSLPRLKEKYRNEVIPALIQEFSYENPVRAPHIEKIVINAGIGEAVQNVKMLDGVVEEMKQICGQQPLITKSKKAIAGFKLREDMPIGCKVTLRGDRMYEFLDRLISIALPRIRDFRGINGNSFDGLGNYTLGLKEQIIFPEIKYESVTFVHGFDITIVTSAENDNEGKALLRLMGMPFRK</sequence>
<dbReference type="Pfam" id="PF00673">
    <property type="entry name" value="Ribosomal_L5_C"/>
    <property type="match status" value="1"/>
</dbReference>
<dbReference type="GO" id="GO:0019843">
    <property type="term" value="F:rRNA binding"/>
    <property type="evidence" value="ECO:0007669"/>
    <property type="project" value="UniProtKB-UniRule"/>
</dbReference>
<dbReference type="InterPro" id="IPR020929">
    <property type="entry name" value="Ribosomal_uL5_CS"/>
</dbReference>
<keyword evidence="2 5" id="KW-0689">Ribosomal protein</keyword>
<name>A0A0H4T1K9_9BACT</name>
<dbReference type="GO" id="GO:1990904">
    <property type="term" value="C:ribonucleoprotein complex"/>
    <property type="evidence" value="ECO:0007669"/>
    <property type="project" value="UniProtKB-KW"/>
</dbReference>
<dbReference type="SUPFAM" id="SSF55282">
    <property type="entry name" value="RL5-like"/>
    <property type="match status" value="1"/>
</dbReference>
<evidence type="ECO:0000256" key="4">
    <source>
        <dbReference type="ARBA" id="ARBA00035245"/>
    </source>
</evidence>
<evidence type="ECO:0000256" key="3">
    <source>
        <dbReference type="ARBA" id="ARBA00023274"/>
    </source>
</evidence>
<keyword evidence="5" id="KW-0820">tRNA-binding</keyword>
<evidence type="ECO:0000313" key="9">
    <source>
        <dbReference type="EMBL" id="AKQ01478.1"/>
    </source>
</evidence>
<dbReference type="InterPro" id="IPR020930">
    <property type="entry name" value="Ribosomal_uL5_bac-type"/>
</dbReference>
<evidence type="ECO:0000259" key="7">
    <source>
        <dbReference type="Pfam" id="PF00281"/>
    </source>
</evidence>
<gene>
    <name evidence="5" type="primary">rplE</name>
</gene>
<keyword evidence="5" id="KW-0699">rRNA-binding</keyword>
<dbReference type="Pfam" id="PF00281">
    <property type="entry name" value="Ribosomal_L5"/>
    <property type="match status" value="1"/>
</dbReference>
<evidence type="ECO:0000256" key="2">
    <source>
        <dbReference type="ARBA" id="ARBA00022980"/>
    </source>
</evidence>
<dbReference type="InterPro" id="IPR002132">
    <property type="entry name" value="Ribosomal_uL5"/>
</dbReference>
<feature type="domain" description="Large ribosomal subunit protein uL5 C-terminal" evidence="8">
    <location>
        <begin position="93"/>
        <end position="186"/>
    </location>
</feature>
<comment type="subunit">
    <text evidence="5">Part of the 50S ribosomal subunit; part of the 5S rRNA/L5/L18/L25 subcomplex. Contacts the 5S rRNA and the P site tRNA. Forms a bridge to the 30S subunit in the 70S ribosome.</text>
</comment>
<dbReference type="Gene3D" id="3.30.1440.10">
    <property type="match status" value="1"/>
</dbReference>
<dbReference type="InterPro" id="IPR031309">
    <property type="entry name" value="Ribosomal_uL5_C"/>
</dbReference>
<evidence type="ECO:0000256" key="5">
    <source>
        <dbReference type="HAMAP-Rule" id="MF_01333"/>
    </source>
</evidence>
<dbReference type="GO" id="GO:0000049">
    <property type="term" value="F:tRNA binding"/>
    <property type="evidence" value="ECO:0007669"/>
    <property type="project" value="UniProtKB-UniRule"/>
</dbReference>
<keyword evidence="3 5" id="KW-0687">Ribonucleoprotein</keyword>
<comment type="function">
    <text evidence="5">This is 1 of the proteins that bind and probably mediate the attachment of the 5S RNA into the large ribosomal subunit, where it forms part of the central protuberance. In the 70S ribosome it contacts protein S13 of the 30S subunit (bridge B1b), connecting the 2 subunits; this bridge is implicated in subunit movement. Contacts the P site tRNA; the 5S rRNA and some of its associated proteins might help stabilize positioning of ribosome-bound tRNAs.</text>
</comment>
<comment type="similarity">
    <text evidence="1 5 6">Belongs to the universal ribosomal protein uL5 family.</text>
</comment>
<dbReference type="InterPro" id="IPR022803">
    <property type="entry name" value="Ribosomal_uL5_dom_sf"/>
</dbReference>
<dbReference type="GO" id="GO:0006412">
    <property type="term" value="P:translation"/>
    <property type="evidence" value="ECO:0007669"/>
    <property type="project" value="UniProtKB-UniRule"/>
</dbReference>
<dbReference type="FunFam" id="3.30.1440.10:FF:000001">
    <property type="entry name" value="50S ribosomal protein L5"/>
    <property type="match status" value="1"/>
</dbReference>
<reference evidence="9" key="1">
    <citation type="journal article" date="2015" name="ISME J.">
        <title>Aquifer environment selects for microbial species cohorts in sediment and groundwater.</title>
        <authorList>
            <person name="Hug L.A."/>
            <person name="Thomas B.C."/>
            <person name="Brown C.T."/>
            <person name="Frischkorn K.R."/>
            <person name="Williams K.H."/>
            <person name="Tringe S.G."/>
            <person name="Banfield J.F."/>
        </authorList>
    </citation>
    <scope>NUCLEOTIDE SEQUENCE</scope>
</reference>
<dbReference type="EMBL" id="KT006967">
    <property type="protein sequence ID" value="AKQ01478.1"/>
    <property type="molecule type" value="Genomic_DNA"/>
</dbReference>
<organism evidence="9">
    <name type="scientific">uncultured Nitrospirae bacterium Rifle_16ft_4_minimus_18822</name>
    <dbReference type="NCBI Taxonomy" id="1665126"/>
    <lineage>
        <taxon>Bacteria</taxon>
        <taxon>Pseudomonadati</taxon>
        <taxon>Nitrospirota</taxon>
        <taxon>environmental samples</taxon>
    </lineage>
</organism>
<proteinExistence type="inferred from homology"/>
<accession>A0A0H4T1K9</accession>
<dbReference type="HAMAP" id="MF_01333_B">
    <property type="entry name" value="Ribosomal_uL5_B"/>
    <property type="match status" value="1"/>
</dbReference>
<keyword evidence="5" id="KW-0694">RNA-binding</keyword>
<feature type="domain" description="Large ribosomal subunit protein uL5 N-terminal" evidence="7">
    <location>
        <begin position="33"/>
        <end position="89"/>
    </location>
</feature>
<dbReference type="GO" id="GO:0005840">
    <property type="term" value="C:ribosome"/>
    <property type="evidence" value="ECO:0007669"/>
    <property type="project" value="UniProtKB-KW"/>
</dbReference>
<evidence type="ECO:0000259" key="8">
    <source>
        <dbReference type="Pfam" id="PF00673"/>
    </source>
</evidence>
<dbReference type="InterPro" id="IPR031310">
    <property type="entry name" value="Ribosomal_uL5_N"/>
</dbReference>
<dbReference type="PANTHER" id="PTHR11994">
    <property type="entry name" value="60S RIBOSOMAL PROTEIN L11-RELATED"/>
    <property type="match status" value="1"/>
</dbReference>
<dbReference type="NCBIfam" id="NF000585">
    <property type="entry name" value="PRK00010.1"/>
    <property type="match status" value="1"/>
</dbReference>
<dbReference type="PIRSF" id="PIRSF002161">
    <property type="entry name" value="Ribosomal_L5"/>
    <property type="match status" value="1"/>
</dbReference>
<protein>
    <recommendedName>
        <fullName evidence="4 5">Large ribosomal subunit protein uL5</fullName>
    </recommendedName>
</protein>
<dbReference type="PROSITE" id="PS00358">
    <property type="entry name" value="RIBOSOMAL_L5"/>
    <property type="match status" value="1"/>
</dbReference>
<dbReference type="GO" id="GO:0003735">
    <property type="term" value="F:structural constituent of ribosome"/>
    <property type="evidence" value="ECO:0007669"/>
    <property type="project" value="InterPro"/>
</dbReference>
<evidence type="ECO:0000256" key="6">
    <source>
        <dbReference type="RuleBase" id="RU003930"/>
    </source>
</evidence>
<dbReference type="AlphaFoldDB" id="A0A0H4T1K9"/>